<gene>
    <name evidence="2" type="ORF">GCM10007067_14130</name>
</gene>
<feature type="region of interest" description="Disordered" evidence="1">
    <location>
        <begin position="1"/>
        <end position="23"/>
    </location>
</feature>
<dbReference type="Proteomes" id="UP000646426">
    <property type="component" value="Unassembled WGS sequence"/>
</dbReference>
<comment type="caution">
    <text evidence="2">The sequence shown here is derived from an EMBL/GenBank/DDBJ whole genome shotgun (WGS) entry which is preliminary data.</text>
</comment>
<dbReference type="AlphaFoldDB" id="A0A918SXW1"/>
<protein>
    <submittedName>
        <fullName evidence="2">Uncharacterized protein</fullName>
    </submittedName>
</protein>
<name>A0A918SXW1_9GAMM</name>
<feature type="compositionally biased region" description="Basic and acidic residues" evidence="1">
    <location>
        <begin position="8"/>
        <end position="22"/>
    </location>
</feature>
<keyword evidence="3" id="KW-1185">Reference proteome</keyword>
<proteinExistence type="predicted"/>
<evidence type="ECO:0000313" key="3">
    <source>
        <dbReference type="Proteomes" id="UP000646426"/>
    </source>
</evidence>
<dbReference type="EMBL" id="BMYD01000001">
    <property type="protein sequence ID" value="GHA77774.1"/>
    <property type="molecule type" value="Genomic_DNA"/>
</dbReference>
<organism evidence="2 3">
    <name type="scientific">Cognatilysobacter bugurensis</name>
    <dbReference type="NCBI Taxonomy" id="543356"/>
    <lineage>
        <taxon>Bacteria</taxon>
        <taxon>Pseudomonadati</taxon>
        <taxon>Pseudomonadota</taxon>
        <taxon>Gammaproteobacteria</taxon>
        <taxon>Lysobacterales</taxon>
        <taxon>Lysobacteraceae</taxon>
        <taxon>Cognatilysobacter</taxon>
    </lineage>
</organism>
<evidence type="ECO:0000256" key="1">
    <source>
        <dbReference type="SAM" id="MobiDB-lite"/>
    </source>
</evidence>
<reference evidence="2" key="1">
    <citation type="journal article" date="2014" name="Int. J. Syst. Evol. Microbiol.">
        <title>Complete genome sequence of Corynebacterium casei LMG S-19264T (=DSM 44701T), isolated from a smear-ripened cheese.</title>
        <authorList>
            <consortium name="US DOE Joint Genome Institute (JGI-PGF)"/>
            <person name="Walter F."/>
            <person name="Albersmeier A."/>
            <person name="Kalinowski J."/>
            <person name="Ruckert C."/>
        </authorList>
    </citation>
    <scope>NUCLEOTIDE SEQUENCE</scope>
    <source>
        <strain evidence="2">KCTC 23077</strain>
    </source>
</reference>
<sequence>MHRRARDQHRTAHEGGNGRDTVRQGVRHLFEIAVVLSGAGRRGHGHLGWEGGRILPYGHGRDSESRCVAINTPADPIASAIERAARGIAAKRDA</sequence>
<accession>A0A918SXW1</accession>
<evidence type="ECO:0000313" key="2">
    <source>
        <dbReference type="EMBL" id="GHA77774.1"/>
    </source>
</evidence>
<reference evidence="2" key="2">
    <citation type="submission" date="2020-09" db="EMBL/GenBank/DDBJ databases">
        <authorList>
            <person name="Sun Q."/>
            <person name="Kim S."/>
        </authorList>
    </citation>
    <scope>NUCLEOTIDE SEQUENCE</scope>
    <source>
        <strain evidence="2">KCTC 23077</strain>
    </source>
</reference>